<dbReference type="AlphaFoldDB" id="A0A497XKC6"/>
<keyword evidence="3" id="KW-1185">Reference proteome</keyword>
<gene>
    <name evidence="2" type="ORF">DFR35_0983</name>
</gene>
<organism evidence="2 3">
    <name type="scientific">Sulfurisoma sediminicola</name>
    <dbReference type="NCBI Taxonomy" id="1381557"/>
    <lineage>
        <taxon>Bacteria</taxon>
        <taxon>Pseudomonadati</taxon>
        <taxon>Pseudomonadota</taxon>
        <taxon>Betaproteobacteria</taxon>
        <taxon>Nitrosomonadales</taxon>
        <taxon>Sterolibacteriaceae</taxon>
        <taxon>Sulfurisoma</taxon>
    </lineage>
</organism>
<keyword evidence="1" id="KW-0732">Signal</keyword>
<reference evidence="2 3" key="1">
    <citation type="submission" date="2018-10" db="EMBL/GenBank/DDBJ databases">
        <title>Genomic Encyclopedia of Type Strains, Phase IV (KMG-IV): sequencing the most valuable type-strain genomes for metagenomic binning, comparative biology and taxonomic classification.</title>
        <authorList>
            <person name="Goeker M."/>
        </authorList>
    </citation>
    <scope>NUCLEOTIDE SEQUENCE [LARGE SCALE GENOMIC DNA]</scope>
    <source>
        <strain evidence="2 3">DSM 26916</strain>
    </source>
</reference>
<evidence type="ECO:0000256" key="1">
    <source>
        <dbReference type="SAM" id="SignalP"/>
    </source>
</evidence>
<protein>
    <submittedName>
        <fullName evidence="2">Uncharacterized protein</fullName>
    </submittedName>
</protein>
<evidence type="ECO:0000313" key="2">
    <source>
        <dbReference type="EMBL" id="RLJ68422.1"/>
    </source>
</evidence>
<accession>A0A497XKC6</accession>
<dbReference type="RefSeq" id="WP_121240321.1">
    <property type="nucleotide sequence ID" value="NZ_BHVV01000002.1"/>
</dbReference>
<dbReference type="Proteomes" id="UP000268908">
    <property type="component" value="Unassembled WGS sequence"/>
</dbReference>
<proteinExistence type="predicted"/>
<comment type="caution">
    <text evidence="2">The sequence shown here is derived from an EMBL/GenBank/DDBJ whole genome shotgun (WGS) entry which is preliminary data.</text>
</comment>
<evidence type="ECO:0000313" key="3">
    <source>
        <dbReference type="Proteomes" id="UP000268908"/>
    </source>
</evidence>
<feature type="chain" id="PRO_5019721891" evidence="1">
    <location>
        <begin position="20"/>
        <end position="264"/>
    </location>
</feature>
<name>A0A497XKC6_9PROT</name>
<feature type="signal peptide" evidence="1">
    <location>
        <begin position="1"/>
        <end position="19"/>
    </location>
</feature>
<sequence>MGRLLASLALAVAASPVFALDGQAPLQPQQAGYAFEQSRVVALQRFLGRAHGISLLVSACMDRPEYLDAALAAYIPWRERQESAIAAAQKELARHYFGSRAGEARWPDLVRALNLKNQLEPAPGAADLAAACETLPLALQRPRYDFAAQLRLQASLAEATAGAETELRWRWCREHLDDASRLVLDRRYDVWREINAPRQKQAEAALQGEWPFDAPADSLAAWQDLLQRDPLLRGDAAACEAFSESLKRPQAALRKAFLPTELSP</sequence>
<dbReference type="OrthoDB" id="8561250at2"/>
<dbReference type="EMBL" id="RCCI01000004">
    <property type="protein sequence ID" value="RLJ68422.1"/>
    <property type="molecule type" value="Genomic_DNA"/>
</dbReference>